<dbReference type="SUPFAM" id="SSF75304">
    <property type="entry name" value="Amidase signature (AS) enzymes"/>
    <property type="match status" value="1"/>
</dbReference>
<evidence type="ECO:0000256" key="1">
    <source>
        <dbReference type="ARBA" id="ARBA00001311"/>
    </source>
</evidence>
<dbReference type="Pfam" id="PF01425">
    <property type="entry name" value="Amidase"/>
    <property type="match status" value="1"/>
</dbReference>
<feature type="active site" description="Charge relay system" evidence="5">
    <location>
        <position position="213"/>
    </location>
</feature>
<dbReference type="RefSeq" id="XP_021871008.1">
    <property type="nucleotide sequence ID" value="XM_022013430.1"/>
</dbReference>
<evidence type="ECO:0000256" key="4">
    <source>
        <dbReference type="ARBA" id="ARBA00022801"/>
    </source>
</evidence>
<organism evidence="8 9">
    <name type="scientific">Kockovaella imperatae</name>
    <dbReference type="NCBI Taxonomy" id="4999"/>
    <lineage>
        <taxon>Eukaryota</taxon>
        <taxon>Fungi</taxon>
        <taxon>Dikarya</taxon>
        <taxon>Basidiomycota</taxon>
        <taxon>Agaricomycotina</taxon>
        <taxon>Tremellomycetes</taxon>
        <taxon>Tremellales</taxon>
        <taxon>Cuniculitremaceae</taxon>
        <taxon>Kockovaella</taxon>
    </lineage>
</organism>
<protein>
    <recommendedName>
        <fullName evidence="3">amidase</fullName>
        <ecNumber evidence="3">3.5.1.4</ecNumber>
    </recommendedName>
</protein>
<feature type="active site" description="Acyl-ester intermediate" evidence="5">
    <location>
        <position position="237"/>
    </location>
</feature>
<dbReference type="InterPro" id="IPR023631">
    <property type="entry name" value="Amidase_dom"/>
</dbReference>
<proteinExistence type="inferred from homology"/>
<dbReference type="PROSITE" id="PS00571">
    <property type="entry name" value="AMIDASES"/>
    <property type="match status" value="1"/>
</dbReference>
<accession>A0A1Y1UG37</accession>
<dbReference type="InterPro" id="IPR036928">
    <property type="entry name" value="AS_sf"/>
</dbReference>
<keyword evidence="4" id="KW-0378">Hydrolase</keyword>
<evidence type="ECO:0000256" key="3">
    <source>
        <dbReference type="ARBA" id="ARBA00012922"/>
    </source>
</evidence>
<evidence type="ECO:0000256" key="6">
    <source>
        <dbReference type="PIRSR" id="PIRSR001221-2"/>
    </source>
</evidence>
<dbReference type="AlphaFoldDB" id="A0A1Y1UG37"/>
<keyword evidence="9" id="KW-1185">Reference proteome</keyword>
<dbReference type="OrthoDB" id="6428749at2759"/>
<dbReference type="EC" id="3.5.1.4" evidence="3"/>
<feature type="binding site" evidence="6">
    <location>
        <position position="187"/>
    </location>
    <ligand>
        <name>substrate</name>
    </ligand>
</feature>
<dbReference type="GO" id="GO:0004040">
    <property type="term" value="F:amidase activity"/>
    <property type="evidence" value="ECO:0007669"/>
    <property type="project" value="UniProtKB-EC"/>
</dbReference>
<sequence length="560" mass="61917">MLNGNGSHTVAASWEEIAARKRHDREVLLSHWADSRALEPAPSNGSITRLTILTPHQIEITSLPAHQIVKAIAGRVYTSVEVVTAFIRAAVIAQDTTNCLTEICFQEGLARAQELDDYQNRTGRTVGPLHGLPVSIKDHIDVRGTDGASGFVGWAYNRIAAKDAVIVRCIRKAGGVIYGKTSNPQSLLAIETNNNIYGRTTNPYNRDLSAGGSSGGEGALIAMRGSPLGVGTDIAGSIRIPALWNDIWGLKPSVGRLPHTGLQGPHEGMDAILGCVGPLAPCLEDLSLFCDSILSEQMAPWNMEAQTLYHPWRRIDHPSDKRLTIAIMMDDGVVLPHPPILAAMEESVRRLKTQGHEIVRWKPYATKESDELLFTLFLQDQGQEYRDHLALSGEPAVPSIEWLLTEKAPLMGLNKPNDVWPLVRLREYFRQAAVDRWTDLEESIGRPVDAILCPGAPSLAPRHDRSRHWMYTAIWNLYDWPAITFPTRHTTVTSSTSSPWPPHAPRSTLEQTVWSEWDPNWYTDAPVGLQLVGRRLQEEKLLADMALIERALSLSSDVAS</sequence>
<dbReference type="PIRSF" id="PIRSF001221">
    <property type="entry name" value="Amidase_fungi"/>
    <property type="match status" value="1"/>
</dbReference>
<feature type="binding site" evidence="6">
    <location>
        <begin position="234"/>
        <end position="237"/>
    </location>
    <ligand>
        <name>substrate</name>
    </ligand>
</feature>
<name>A0A1Y1UG37_9TREE</name>
<evidence type="ECO:0000313" key="9">
    <source>
        <dbReference type="Proteomes" id="UP000193218"/>
    </source>
</evidence>
<comment type="similarity">
    <text evidence="2">Belongs to the amidase family.</text>
</comment>
<feature type="domain" description="Amidase" evidence="7">
    <location>
        <begin position="81"/>
        <end position="542"/>
    </location>
</feature>
<dbReference type="PANTHER" id="PTHR46072">
    <property type="entry name" value="AMIDASE-RELATED-RELATED"/>
    <property type="match status" value="1"/>
</dbReference>
<feature type="active site" description="Charge relay system" evidence="5">
    <location>
        <position position="137"/>
    </location>
</feature>
<dbReference type="Gene3D" id="3.90.1300.10">
    <property type="entry name" value="Amidase signature (AS) domain"/>
    <property type="match status" value="1"/>
</dbReference>
<reference evidence="8 9" key="1">
    <citation type="submission" date="2017-03" db="EMBL/GenBank/DDBJ databases">
        <title>Widespread Adenine N6-methylation of Active Genes in Fungi.</title>
        <authorList>
            <consortium name="DOE Joint Genome Institute"/>
            <person name="Mondo S.J."/>
            <person name="Dannebaum R.O."/>
            <person name="Kuo R.C."/>
            <person name="Louie K.B."/>
            <person name="Bewick A.J."/>
            <person name="Labutti K."/>
            <person name="Haridas S."/>
            <person name="Kuo A."/>
            <person name="Salamov A."/>
            <person name="Ahrendt S.R."/>
            <person name="Lau R."/>
            <person name="Bowen B.P."/>
            <person name="Lipzen A."/>
            <person name="Sullivan W."/>
            <person name="Andreopoulos W.B."/>
            <person name="Clum A."/>
            <person name="Lindquist E."/>
            <person name="Daum C."/>
            <person name="Northen T.R."/>
            <person name="Ramamoorthy G."/>
            <person name="Schmitz R.J."/>
            <person name="Gryganskyi A."/>
            <person name="Culley D."/>
            <person name="Magnuson J."/>
            <person name="James T.Y."/>
            <person name="O'Malley M.A."/>
            <person name="Stajich J.E."/>
            <person name="Spatafora J.W."/>
            <person name="Visel A."/>
            <person name="Grigoriev I.V."/>
        </authorList>
    </citation>
    <scope>NUCLEOTIDE SEQUENCE [LARGE SCALE GENOMIC DNA]</scope>
    <source>
        <strain evidence="8 9">NRRL Y-17943</strain>
    </source>
</reference>
<dbReference type="EMBL" id="NBSH01000007">
    <property type="protein sequence ID" value="ORX36939.1"/>
    <property type="molecule type" value="Genomic_DNA"/>
</dbReference>
<dbReference type="InParanoid" id="A0A1Y1UG37"/>
<feature type="binding site" evidence="6">
    <location>
        <position position="213"/>
    </location>
    <ligand>
        <name>substrate</name>
    </ligand>
</feature>
<dbReference type="STRING" id="4999.A0A1Y1UG37"/>
<evidence type="ECO:0000313" key="8">
    <source>
        <dbReference type="EMBL" id="ORX36939.1"/>
    </source>
</evidence>
<comment type="caution">
    <text evidence="8">The sequence shown here is derived from an EMBL/GenBank/DDBJ whole genome shotgun (WGS) entry which is preliminary data.</text>
</comment>
<evidence type="ECO:0000256" key="5">
    <source>
        <dbReference type="PIRSR" id="PIRSR001221-1"/>
    </source>
</evidence>
<dbReference type="InterPro" id="IPR020556">
    <property type="entry name" value="Amidase_CS"/>
</dbReference>
<dbReference type="GeneID" id="33555238"/>
<gene>
    <name evidence="8" type="ORF">BD324DRAFT_580276</name>
</gene>
<dbReference type="Proteomes" id="UP000193218">
    <property type="component" value="Unassembled WGS sequence"/>
</dbReference>
<evidence type="ECO:0000256" key="2">
    <source>
        <dbReference type="ARBA" id="ARBA00009199"/>
    </source>
</evidence>
<evidence type="ECO:0000259" key="7">
    <source>
        <dbReference type="Pfam" id="PF01425"/>
    </source>
</evidence>
<comment type="catalytic activity">
    <reaction evidence="1">
        <text>a monocarboxylic acid amide + H2O = a monocarboxylate + NH4(+)</text>
        <dbReference type="Rhea" id="RHEA:12020"/>
        <dbReference type="ChEBI" id="CHEBI:15377"/>
        <dbReference type="ChEBI" id="CHEBI:28938"/>
        <dbReference type="ChEBI" id="CHEBI:35757"/>
        <dbReference type="ChEBI" id="CHEBI:83628"/>
        <dbReference type="EC" id="3.5.1.4"/>
    </reaction>
</comment>